<evidence type="ECO:0000259" key="2">
    <source>
        <dbReference type="Pfam" id="PF13417"/>
    </source>
</evidence>
<dbReference type="InterPro" id="IPR007494">
    <property type="entry name" value="Glutaredoxin2_C"/>
</dbReference>
<dbReference type="EMBL" id="BMYI01000007">
    <property type="protein sequence ID" value="GHC25051.1"/>
    <property type="molecule type" value="Genomic_DNA"/>
</dbReference>
<dbReference type="Proteomes" id="UP000658305">
    <property type="component" value="Unassembled WGS sequence"/>
</dbReference>
<feature type="domain" description="Glutaredoxin 2 C-terminal" evidence="1">
    <location>
        <begin position="85"/>
        <end position="202"/>
    </location>
</feature>
<keyword evidence="4" id="KW-1185">Reference proteome</keyword>
<feature type="domain" description="GST N-terminal" evidence="2">
    <location>
        <begin position="3"/>
        <end position="72"/>
    </location>
</feature>
<dbReference type="Pfam" id="PF04399">
    <property type="entry name" value="Glutaredoxin2_C"/>
    <property type="match status" value="1"/>
</dbReference>
<dbReference type="Gene3D" id="1.20.1050.10">
    <property type="match status" value="1"/>
</dbReference>
<dbReference type="InterPro" id="IPR036282">
    <property type="entry name" value="Glutathione-S-Trfase_C_sf"/>
</dbReference>
<accession>A0ABQ3FIP6</accession>
<protein>
    <submittedName>
        <fullName evidence="3">Glutaredoxin 2</fullName>
    </submittedName>
</protein>
<dbReference type="InterPro" id="IPR036249">
    <property type="entry name" value="Thioredoxin-like_sf"/>
</dbReference>
<proteinExistence type="predicted"/>
<dbReference type="Pfam" id="PF13417">
    <property type="entry name" value="GST_N_3"/>
    <property type="match status" value="1"/>
</dbReference>
<dbReference type="InterPro" id="IPR004045">
    <property type="entry name" value="Glutathione_S-Trfase_N"/>
</dbReference>
<comment type="caution">
    <text evidence="3">The sequence shown here is derived from an EMBL/GenBank/DDBJ whole genome shotgun (WGS) entry which is preliminary data.</text>
</comment>
<dbReference type="SUPFAM" id="SSF52833">
    <property type="entry name" value="Thioredoxin-like"/>
    <property type="match status" value="1"/>
</dbReference>
<sequence>MRLYLYDHCPYCIRVLLGARLKALPVELIYLPYDDAATPLRLIGRKMLPIWQDDEGHMGESLDILHKIDRMQGARLFDGPESAAITGWITAWKPVIWDLVLPRVADPRFPEFRSAQARAAFTAAKEQRHGSFPALRAGTDRLLAELAEGLAALEPLLPDPARTGLDDILLFPVLRTLAVVEGLSLPPRVSAYCAEILHRSGIIWPGALPPLTPAEARS</sequence>
<dbReference type="NCBIfam" id="NF007702">
    <property type="entry name" value="PRK10387.1"/>
    <property type="match status" value="1"/>
</dbReference>
<dbReference type="Gene3D" id="3.40.30.10">
    <property type="entry name" value="Glutaredoxin"/>
    <property type="match status" value="1"/>
</dbReference>
<dbReference type="RefSeq" id="WP_189381258.1">
    <property type="nucleotide sequence ID" value="NZ_BMYI01000007.1"/>
</dbReference>
<evidence type="ECO:0000313" key="3">
    <source>
        <dbReference type="EMBL" id="GHC25051.1"/>
    </source>
</evidence>
<dbReference type="SUPFAM" id="SSF47616">
    <property type="entry name" value="GST C-terminal domain-like"/>
    <property type="match status" value="1"/>
</dbReference>
<gene>
    <name evidence="3" type="primary">grxB</name>
    <name evidence="3" type="ORF">GCM10007291_25890</name>
</gene>
<evidence type="ECO:0000313" key="4">
    <source>
        <dbReference type="Proteomes" id="UP000658305"/>
    </source>
</evidence>
<evidence type="ECO:0000259" key="1">
    <source>
        <dbReference type="Pfam" id="PF04399"/>
    </source>
</evidence>
<organism evidence="3 4">
    <name type="scientific">Gemmobacter nanjingensis</name>
    <dbReference type="NCBI Taxonomy" id="488454"/>
    <lineage>
        <taxon>Bacteria</taxon>
        <taxon>Pseudomonadati</taxon>
        <taxon>Pseudomonadota</taxon>
        <taxon>Alphaproteobacteria</taxon>
        <taxon>Rhodobacterales</taxon>
        <taxon>Paracoccaceae</taxon>
        <taxon>Gemmobacter</taxon>
    </lineage>
</organism>
<name>A0ABQ3FIP6_9RHOB</name>
<reference evidence="4" key="1">
    <citation type="journal article" date="2019" name="Int. J. Syst. Evol. Microbiol.">
        <title>The Global Catalogue of Microorganisms (GCM) 10K type strain sequencing project: providing services to taxonomists for standard genome sequencing and annotation.</title>
        <authorList>
            <consortium name="The Broad Institute Genomics Platform"/>
            <consortium name="The Broad Institute Genome Sequencing Center for Infectious Disease"/>
            <person name="Wu L."/>
            <person name="Ma J."/>
        </authorList>
    </citation>
    <scope>NUCLEOTIDE SEQUENCE [LARGE SCALE GENOMIC DNA]</scope>
    <source>
        <strain evidence="4">KCTC 23298</strain>
    </source>
</reference>